<reference evidence="4 5" key="1">
    <citation type="journal article" date="2021" name="Commun. Biol.">
        <title>The genome of Shorea leprosula (Dipterocarpaceae) highlights the ecological relevance of drought in aseasonal tropical rainforests.</title>
        <authorList>
            <person name="Ng K.K.S."/>
            <person name="Kobayashi M.J."/>
            <person name="Fawcett J.A."/>
            <person name="Hatakeyama M."/>
            <person name="Paape T."/>
            <person name="Ng C.H."/>
            <person name="Ang C.C."/>
            <person name="Tnah L.H."/>
            <person name="Lee C.T."/>
            <person name="Nishiyama T."/>
            <person name="Sese J."/>
            <person name="O'Brien M.J."/>
            <person name="Copetti D."/>
            <person name="Mohd Noor M.I."/>
            <person name="Ong R.C."/>
            <person name="Putra M."/>
            <person name="Sireger I.Z."/>
            <person name="Indrioko S."/>
            <person name="Kosugi Y."/>
            <person name="Izuno A."/>
            <person name="Isagi Y."/>
            <person name="Lee S.L."/>
            <person name="Shimizu K.K."/>
        </authorList>
    </citation>
    <scope>NUCLEOTIDE SEQUENCE [LARGE SCALE GENOMIC DNA]</scope>
    <source>
        <strain evidence="4">214</strain>
    </source>
</reference>
<dbReference type="Pfam" id="PF04195">
    <property type="entry name" value="Transposase_28"/>
    <property type="match status" value="1"/>
</dbReference>
<gene>
    <name evidence="4" type="ORF">SLEP1_g49506</name>
</gene>
<feature type="coiled-coil region" evidence="1">
    <location>
        <begin position="427"/>
        <end position="455"/>
    </location>
</feature>
<protein>
    <recommendedName>
        <fullName evidence="3">Transposase (putative) gypsy type domain-containing protein</fullName>
    </recommendedName>
</protein>
<feature type="compositionally biased region" description="Gly residues" evidence="2">
    <location>
        <begin position="53"/>
        <end position="69"/>
    </location>
</feature>
<evidence type="ECO:0000313" key="4">
    <source>
        <dbReference type="EMBL" id="GKV42057.1"/>
    </source>
</evidence>
<sequence>MLEHLVVRAYICQIRVFNLRSVLVTQKSSSVSVRPSQIQLDSSDSTSEVGTFGSEGSGESGGSGGSEGNGGEEETIASNILKMDNSRGRCYDEVGEMVGEVVGYKASWKSKSSLTHLVENYGVTSYVLLRPIEDQERAYSMPSNHWMPLYAHYMATGLRFPIPELLVTLLKEYGLGLTQLIPNATQLVMDVLVYCQIKGVAILTVNVFKHFFLIKGRSNKEKGWFYFTPRVARSRSKSLFSSGPSSIKRWNDKFFFMDDTEWGRMNAEVEKLYRWNRKKANPNKYKLDEREREEVERLERGDGKVANIIHLTNLKMLDVAEIYGRSSLSREMNQLMFGGKKVRLLEKRSKAPSVVVEKIMKALWEVGVVTHGKGNNAPVLKQKFGLMESSGRTATKQFINSTFPKNFNDLTSEPEKNMEELANAKKVAELEDRKRKISEENLAKRENKLVEVKKKAKLVVHNSMEQHVSNFIESAMFSEIVDLYCMPTLVLAFTDYRKKWEQDEAGQAVSLSCIEYKFIIVDEEEVEVPEGTKVGDNAPNQEMDQQY</sequence>
<feature type="domain" description="Transposase (putative) gypsy type" evidence="3">
    <location>
        <begin position="150"/>
        <end position="215"/>
    </location>
</feature>
<accession>A0AAV5M0A8</accession>
<evidence type="ECO:0000256" key="2">
    <source>
        <dbReference type="SAM" id="MobiDB-lite"/>
    </source>
</evidence>
<organism evidence="4 5">
    <name type="scientific">Rubroshorea leprosula</name>
    <dbReference type="NCBI Taxonomy" id="152421"/>
    <lineage>
        <taxon>Eukaryota</taxon>
        <taxon>Viridiplantae</taxon>
        <taxon>Streptophyta</taxon>
        <taxon>Embryophyta</taxon>
        <taxon>Tracheophyta</taxon>
        <taxon>Spermatophyta</taxon>
        <taxon>Magnoliopsida</taxon>
        <taxon>eudicotyledons</taxon>
        <taxon>Gunneridae</taxon>
        <taxon>Pentapetalae</taxon>
        <taxon>rosids</taxon>
        <taxon>malvids</taxon>
        <taxon>Malvales</taxon>
        <taxon>Dipterocarpaceae</taxon>
        <taxon>Rubroshorea</taxon>
    </lineage>
</organism>
<evidence type="ECO:0000313" key="5">
    <source>
        <dbReference type="Proteomes" id="UP001054252"/>
    </source>
</evidence>
<evidence type="ECO:0000259" key="3">
    <source>
        <dbReference type="Pfam" id="PF04195"/>
    </source>
</evidence>
<keyword evidence="5" id="KW-1185">Reference proteome</keyword>
<feature type="compositionally biased region" description="Polar residues" evidence="2">
    <location>
        <begin position="34"/>
        <end position="44"/>
    </location>
</feature>
<feature type="region of interest" description="Disordered" evidence="2">
    <location>
        <begin position="34"/>
        <end position="73"/>
    </location>
</feature>
<dbReference type="Proteomes" id="UP001054252">
    <property type="component" value="Unassembled WGS sequence"/>
</dbReference>
<proteinExistence type="predicted"/>
<dbReference type="InterPro" id="IPR007321">
    <property type="entry name" value="Transposase_28"/>
</dbReference>
<name>A0AAV5M0A8_9ROSI</name>
<dbReference type="AlphaFoldDB" id="A0AAV5M0A8"/>
<keyword evidence="1" id="KW-0175">Coiled coil</keyword>
<comment type="caution">
    <text evidence="4">The sequence shown here is derived from an EMBL/GenBank/DDBJ whole genome shotgun (WGS) entry which is preliminary data.</text>
</comment>
<dbReference type="EMBL" id="BPVZ01000155">
    <property type="protein sequence ID" value="GKV42057.1"/>
    <property type="molecule type" value="Genomic_DNA"/>
</dbReference>
<evidence type="ECO:0000256" key="1">
    <source>
        <dbReference type="SAM" id="Coils"/>
    </source>
</evidence>